<feature type="region of interest" description="Disordered" evidence="1">
    <location>
        <begin position="71"/>
        <end position="95"/>
    </location>
</feature>
<keyword evidence="2" id="KW-0472">Membrane</keyword>
<gene>
    <name evidence="3" type="ORF">BN1051_00831</name>
</gene>
<keyword evidence="2" id="KW-1133">Transmembrane helix</keyword>
<evidence type="ECO:0000256" key="1">
    <source>
        <dbReference type="SAM" id="MobiDB-lite"/>
    </source>
</evidence>
<evidence type="ECO:0000313" key="3">
    <source>
        <dbReference type="EMBL" id="CEA07516.1"/>
    </source>
</evidence>
<dbReference type="PATRIC" id="fig|1461584.3.peg.822"/>
<evidence type="ECO:0008006" key="4">
    <source>
        <dbReference type="Google" id="ProtNLM"/>
    </source>
</evidence>
<sequence>MDQTPSDSGSRRRGSRRRLWVIAGTAALLGLFLALTYWALGADSAEIAMDNDEGGPGLALTPQEAGLLTESQAPAEGPPYPTATTKSAPGDEGTNARIMAPGLPDPAADAMLTYIGESTSMSPPAEEEGEETATPDFSAFAAGPALGGLIAQYEELKDNGWVQRGDPQMTVVSGPEPLTVGQHEVQRVGVCIDSSSVEVVDQSGAIILAATEPGSRTALNFYDLQEHEGSWVVFFHSFPDDPTC</sequence>
<protein>
    <recommendedName>
        <fullName evidence="4">ARC6 IMS domain-containing protein</fullName>
    </recommendedName>
</protein>
<keyword evidence="2" id="KW-0812">Transmembrane</keyword>
<organism evidence="3">
    <name type="scientific">Arthrobacter saudimassiliensis</name>
    <dbReference type="NCBI Taxonomy" id="1461584"/>
    <lineage>
        <taxon>Bacteria</taxon>
        <taxon>Bacillati</taxon>
        <taxon>Actinomycetota</taxon>
        <taxon>Actinomycetes</taxon>
        <taxon>Micrococcales</taxon>
        <taxon>Micrococcaceae</taxon>
        <taxon>Arthrobacter</taxon>
    </lineage>
</organism>
<dbReference type="AlphaFoldDB" id="A0A078MRP8"/>
<feature type="transmembrane region" description="Helical" evidence="2">
    <location>
        <begin position="20"/>
        <end position="40"/>
    </location>
</feature>
<accession>A0A078MRP8</accession>
<name>A0A078MRP8_9MICC</name>
<reference evidence="3" key="1">
    <citation type="submission" date="2014-07" db="EMBL/GenBank/DDBJ databases">
        <authorList>
            <person name="Urmite Genomes Urmite Genomes"/>
        </authorList>
    </citation>
    <scope>NUCLEOTIDE SEQUENCE</scope>
    <source>
        <strain evidence="3">11W110_air</strain>
    </source>
</reference>
<dbReference type="EMBL" id="LN483070">
    <property type="protein sequence ID" value="CEA07516.1"/>
    <property type="molecule type" value="Genomic_DNA"/>
</dbReference>
<proteinExistence type="predicted"/>
<evidence type="ECO:0000256" key="2">
    <source>
        <dbReference type="SAM" id="Phobius"/>
    </source>
</evidence>